<keyword evidence="1" id="KW-0812">Transmembrane</keyword>
<evidence type="ECO:0000313" key="3">
    <source>
        <dbReference type="Proteomes" id="UP000242015"/>
    </source>
</evidence>
<dbReference type="EMBL" id="NEXF01000076">
    <property type="protein sequence ID" value="PSO08543.1"/>
    <property type="molecule type" value="Genomic_DNA"/>
</dbReference>
<name>A0A2R6CCD1_9ARCH</name>
<keyword evidence="1" id="KW-1133">Transmembrane helix</keyword>
<dbReference type="Proteomes" id="UP000242015">
    <property type="component" value="Unassembled WGS sequence"/>
</dbReference>
<gene>
    <name evidence="2" type="ORF">B9Q04_04980</name>
</gene>
<dbReference type="AlphaFoldDB" id="A0A2R6CCD1"/>
<protein>
    <submittedName>
        <fullName evidence="2">Uncharacterized protein</fullName>
    </submittedName>
</protein>
<sequence length="172" mass="19120">NRRRFLLEKFTALFILEFALLIVADLVYLFEYLGYWPALQFYSEWAAAPLLAFGISLLEQALLVFFLNALIALVCVGLRNTNLSLLVYLAFSLAGAYFYEVNSPLILRFIQLGYGDWGIVNQLYPAMYSLLYYGGGLSGLSAAFYVSVVFRGVGGACMLAAASLIFGRIDLD</sequence>
<feature type="non-terminal residue" evidence="2">
    <location>
        <position position="1"/>
    </location>
</feature>
<keyword evidence="1" id="KW-0472">Membrane</keyword>
<evidence type="ECO:0000256" key="1">
    <source>
        <dbReference type="SAM" id="Phobius"/>
    </source>
</evidence>
<feature type="transmembrane region" description="Helical" evidence="1">
    <location>
        <begin position="83"/>
        <end position="99"/>
    </location>
</feature>
<feature type="transmembrane region" description="Helical" evidence="1">
    <location>
        <begin position="12"/>
        <end position="30"/>
    </location>
</feature>
<evidence type="ECO:0000313" key="2">
    <source>
        <dbReference type="EMBL" id="PSO08543.1"/>
    </source>
</evidence>
<accession>A0A2R6CCD1</accession>
<feature type="transmembrane region" description="Helical" evidence="1">
    <location>
        <begin position="50"/>
        <end position="76"/>
    </location>
</feature>
<comment type="caution">
    <text evidence="2">The sequence shown here is derived from an EMBL/GenBank/DDBJ whole genome shotgun (WGS) entry which is preliminary data.</text>
</comment>
<proteinExistence type="predicted"/>
<organism evidence="2 3">
    <name type="scientific">Candidatus Marsarchaeota G2 archaeon BE_D</name>
    <dbReference type="NCBI Taxonomy" id="1978158"/>
    <lineage>
        <taxon>Archaea</taxon>
        <taxon>Candidatus Marsarchaeota</taxon>
        <taxon>Candidatus Marsarchaeota group 2</taxon>
    </lineage>
</organism>
<reference evidence="2 3" key="1">
    <citation type="submission" date="2017-04" db="EMBL/GenBank/DDBJ databases">
        <title>Novel microbial lineages endemic to geothermal iron-oxide mats fill important gaps in the evolutionary history of Archaea.</title>
        <authorList>
            <person name="Jay Z.J."/>
            <person name="Beam J.P."/>
            <person name="Dlakic M."/>
            <person name="Rusch D.B."/>
            <person name="Kozubal M.A."/>
            <person name="Inskeep W.P."/>
        </authorList>
    </citation>
    <scope>NUCLEOTIDE SEQUENCE [LARGE SCALE GENOMIC DNA]</scope>
    <source>
        <strain evidence="2">BE_D</strain>
    </source>
</reference>